<feature type="region of interest" description="Disordered" evidence="1">
    <location>
        <begin position="65"/>
        <end position="104"/>
    </location>
</feature>
<evidence type="ECO:0000313" key="3">
    <source>
        <dbReference type="Proteomes" id="UP000265631"/>
    </source>
</evidence>
<feature type="region of interest" description="Disordered" evidence="1">
    <location>
        <begin position="206"/>
        <end position="233"/>
    </location>
</feature>
<reference evidence="2 3" key="1">
    <citation type="journal article" date="2018" name="PLoS Pathog.">
        <title>Evolution of structural diversity of trichothecenes, a family of toxins produced by plant pathogenic and entomopathogenic fungi.</title>
        <authorList>
            <person name="Proctor R.H."/>
            <person name="McCormick S.P."/>
            <person name="Kim H.S."/>
            <person name="Cardoza R.E."/>
            <person name="Stanley A.M."/>
            <person name="Lindo L."/>
            <person name="Kelly A."/>
            <person name="Brown D.W."/>
            <person name="Lee T."/>
            <person name="Vaughan M.M."/>
            <person name="Alexander N.J."/>
            <person name="Busman M."/>
            <person name="Gutierrez S."/>
        </authorList>
    </citation>
    <scope>NUCLEOTIDE SEQUENCE [LARGE SCALE GENOMIC DNA]</scope>
    <source>
        <strain evidence="2 3">NRRL 13405</strain>
    </source>
</reference>
<feature type="compositionally biased region" description="Polar residues" evidence="1">
    <location>
        <begin position="80"/>
        <end position="93"/>
    </location>
</feature>
<organism evidence="2 3">
    <name type="scientific">Fusarium flagelliforme</name>
    <dbReference type="NCBI Taxonomy" id="2675880"/>
    <lineage>
        <taxon>Eukaryota</taxon>
        <taxon>Fungi</taxon>
        <taxon>Dikarya</taxon>
        <taxon>Ascomycota</taxon>
        <taxon>Pezizomycotina</taxon>
        <taxon>Sordariomycetes</taxon>
        <taxon>Hypocreomycetidae</taxon>
        <taxon>Hypocreales</taxon>
        <taxon>Nectriaceae</taxon>
        <taxon>Fusarium</taxon>
        <taxon>Fusarium incarnatum-equiseti species complex</taxon>
    </lineage>
</organism>
<feature type="region of interest" description="Disordered" evidence="1">
    <location>
        <begin position="246"/>
        <end position="301"/>
    </location>
</feature>
<protein>
    <submittedName>
        <fullName evidence="2">Uncharacterized protein</fullName>
    </submittedName>
</protein>
<dbReference type="Proteomes" id="UP000265631">
    <property type="component" value="Unassembled WGS sequence"/>
</dbReference>
<keyword evidence="3" id="KW-1185">Reference proteome</keyword>
<name>A0A395MGY8_9HYPO</name>
<proteinExistence type="predicted"/>
<gene>
    <name evidence="2" type="ORF">FIE12Z_8577</name>
</gene>
<dbReference type="EMBL" id="PXXK01000269">
    <property type="protein sequence ID" value="RFN47164.1"/>
    <property type="molecule type" value="Genomic_DNA"/>
</dbReference>
<dbReference type="AlphaFoldDB" id="A0A395MGY8"/>
<evidence type="ECO:0000313" key="2">
    <source>
        <dbReference type="EMBL" id="RFN47164.1"/>
    </source>
</evidence>
<accession>A0A395MGY8</accession>
<comment type="caution">
    <text evidence="2">The sequence shown here is derived from an EMBL/GenBank/DDBJ whole genome shotgun (WGS) entry which is preliminary data.</text>
</comment>
<sequence>MRETTRRPHPDLKATNNQYSKLERALAGQDIPDDLKAAYRRYFEMHPSDLPHGYEIPNEEEILSRNPVHVPDPSHGEESIQGTDVGRQTTPTDGPSAESATRAREITTSEFAKIRSTTSRTAAITKPQMRWLATNSEFIAECSETKLKILAEMRALNLVMLGKDPSEPPSNKGIYNELDRILKSRDDWVMVSNTAVQLRRMIGMYHRNRNGGETTSRGRQPSRQEPPLHDDENYFNLKTFEKAFHTTSRDRSRAVNVGGGVYDGRTGFSTRGPEKHGPQPSDQPFGSDLDIDDDSDMENTGPELVDLEGVGLKKLRLMAVPQDGALHERLQTDPPAQGEPMSGLQVGTLPLNGQLVFARRMKDKQTGKAEKPRGPYSDDFKLLDFKCEPSQKVVGISTILAEACLMPGSLGKIKEYLCKGTQNIGELDVVRSAITQNKLALAQLAPTPLQHVEVDSDKGRPDISHFYSVDGVDTHFSLRLLPLGAFTVPEELTENDSVSCQQPSGSNVAELSYSSCRRLSKHHSYSRPCSRILRIWVLQNDRPRVDTPGANAAHTNPKGPRLYVPDHSIPEFWNPWAKVSLVSISGDAESVGPVFKPVIGKQAGLMLPTGGLLGESDPDWLILNWEGCQAALIEAVSNGAMPMVRDMPTLDALEGDPDVSRDAGEDIYMYANFDHNPADTDIIP</sequence>
<evidence type="ECO:0000256" key="1">
    <source>
        <dbReference type="SAM" id="MobiDB-lite"/>
    </source>
</evidence>
<feature type="compositionally biased region" description="Polar residues" evidence="1">
    <location>
        <begin position="211"/>
        <end position="223"/>
    </location>
</feature>